<evidence type="ECO:0000313" key="5">
    <source>
        <dbReference type="EMBL" id="TKA36390.1"/>
    </source>
</evidence>
<dbReference type="Proteomes" id="UP000310066">
    <property type="component" value="Unassembled WGS sequence"/>
</dbReference>
<dbReference type="EMBL" id="NAJP01000060">
    <property type="protein sequence ID" value="TKA36390.1"/>
    <property type="molecule type" value="Genomic_DNA"/>
</dbReference>
<dbReference type="InterPro" id="IPR002347">
    <property type="entry name" value="SDR_fam"/>
</dbReference>
<dbReference type="SUPFAM" id="SSF51735">
    <property type="entry name" value="NAD(P)-binding Rossmann-fold domains"/>
    <property type="match status" value="1"/>
</dbReference>
<dbReference type="GO" id="GO:0016491">
    <property type="term" value="F:oxidoreductase activity"/>
    <property type="evidence" value="ECO:0007669"/>
    <property type="project" value="UniProtKB-KW"/>
</dbReference>
<evidence type="ECO:0000256" key="3">
    <source>
        <dbReference type="RuleBase" id="RU000363"/>
    </source>
</evidence>
<keyword evidence="4" id="KW-0472">Membrane</keyword>
<sequence>MDNREELYKRFRIFAVPIYYLQRIYGLWRSETAQLTTAVVGTIVIGLAAYRFALFIWTFIRPSTLQRYCHVETGSWAVVTGATDGIGRAWADELAARGFNVLLHGRNPEKLDRVKKGLAAKYPRRTLDTVVADASRADHPEQAVMDKVTQLPGKLVILVNNVGGAVVSPTYQTHAAMTPSSIDTVLNTNARFPVQLTSLLLPILKENKPSLILNCGSATANFGIPYLAAYSGTKAFIEGFTRSLDAELEAEFLHKDIEVKCITINNTRSAGNKTEMPVFTIDGGELVRGSLGKVGDGEVIEFGHWRHALQAFVVGLLPGPVLRGYLLDQMRERKAVEEDETAKSR</sequence>
<dbReference type="PANTHER" id="PTHR43899">
    <property type="entry name" value="RH59310P"/>
    <property type="match status" value="1"/>
</dbReference>
<dbReference type="PANTHER" id="PTHR43899:SF13">
    <property type="entry name" value="RH59310P"/>
    <property type="match status" value="1"/>
</dbReference>
<evidence type="ECO:0000256" key="1">
    <source>
        <dbReference type="ARBA" id="ARBA00006484"/>
    </source>
</evidence>
<organism evidence="5 6">
    <name type="scientific">Friedmanniomyces endolithicus</name>
    <dbReference type="NCBI Taxonomy" id="329885"/>
    <lineage>
        <taxon>Eukaryota</taxon>
        <taxon>Fungi</taxon>
        <taxon>Dikarya</taxon>
        <taxon>Ascomycota</taxon>
        <taxon>Pezizomycotina</taxon>
        <taxon>Dothideomycetes</taxon>
        <taxon>Dothideomycetidae</taxon>
        <taxon>Mycosphaerellales</taxon>
        <taxon>Teratosphaeriaceae</taxon>
        <taxon>Friedmanniomyces</taxon>
    </lineage>
</organism>
<accession>A0A4U0UKX9</accession>
<gene>
    <name evidence="5" type="ORF">B0A54_12404</name>
</gene>
<keyword evidence="4" id="KW-0812">Transmembrane</keyword>
<protein>
    <recommendedName>
        <fullName evidence="7">Very-long-chain 3-oxoacyl-CoA reductase</fullName>
    </recommendedName>
</protein>
<comment type="caution">
    <text evidence="5">The sequence shown here is derived from an EMBL/GenBank/DDBJ whole genome shotgun (WGS) entry which is preliminary data.</text>
</comment>
<dbReference type="PIRSF" id="PIRSF000126">
    <property type="entry name" value="11-beta-HSD1"/>
    <property type="match status" value="1"/>
</dbReference>
<reference evidence="5 6" key="1">
    <citation type="submission" date="2017-03" db="EMBL/GenBank/DDBJ databases">
        <title>Genomes of endolithic fungi from Antarctica.</title>
        <authorList>
            <person name="Coleine C."/>
            <person name="Masonjones S."/>
            <person name="Stajich J.E."/>
        </authorList>
    </citation>
    <scope>NUCLEOTIDE SEQUENCE [LARGE SCALE GENOMIC DNA]</scope>
    <source>
        <strain evidence="5 6">CCFEE 5311</strain>
    </source>
</reference>
<dbReference type="PRINTS" id="PR00080">
    <property type="entry name" value="SDRFAMILY"/>
</dbReference>
<dbReference type="GO" id="GO:0005783">
    <property type="term" value="C:endoplasmic reticulum"/>
    <property type="evidence" value="ECO:0007669"/>
    <property type="project" value="TreeGrafter"/>
</dbReference>
<proteinExistence type="inferred from homology"/>
<evidence type="ECO:0008006" key="7">
    <source>
        <dbReference type="Google" id="ProtNLM"/>
    </source>
</evidence>
<dbReference type="OrthoDB" id="47007at2759"/>
<dbReference type="Pfam" id="PF00106">
    <property type="entry name" value="adh_short"/>
    <property type="match status" value="1"/>
</dbReference>
<evidence type="ECO:0000313" key="6">
    <source>
        <dbReference type="Proteomes" id="UP000310066"/>
    </source>
</evidence>
<keyword evidence="2" id="KW-0560">Oxidoreductase</keyword>
<dbReference type="STRING" id="329885.A0A4U0UKX9"/>
<evidence type="ECO:0000256" key="2">
    <source>
        <dbReference type="ARBA" id="ARBA00023002"/>
    </source>
</evidence>
<dbReference type="AlphaFoldDB" id="A0A4U0UKX9"/>
<dbReference type="PRINTS" id="PR00081">
    <property type="entry name" value="GDHRDH"/>
</dbReference>
<feature type="transmembrane region" description="Helical" evidence="4">
    <location>
        <begin position="38"/>
        <end position="60"/>
    </location>
</feature>
<comment type="similarity">
    <text evidence="1 3">Belongs to the short-chain dehydrogenases/reductases (SDR) family.</text>
</comment>
<dbReference type="InterPro" id="IPR036291">
    <property type="entry name" value="NAD(P)-bd_dom_sf"/>
</dbReference>
<dbReference type="InterPro" id="IPR051019">
    <property type="entry name" value="VLCFA-Steroid_DH"/>
</dbReference>
<name>A0A4U0UKX9_9PEZI</name>
<evidence type="ECO:0000256" key="4">
    <source>
        <dbReference type="SAM" id="Phobius"/>
    </source>
</evidence>
<dbReference type="Gene3D" id="3.40.50.720">
    <property type="entry name" value="NAD(P)-binding Rossmann-like Domain"/>
    <property type="match status" value="1"/>
</dbReference>
<keyword evidence="4" id="KW-1133">Transmembrane helix</keyword>